<gene>
    <name evidence="1" type="ORF">AFUS01_LOCUS10013</name>
</gene>
<dbReference type="OrthoDB" id="2281547at2759"/>
<reference evidence="1" key="1">
    <citation type="submission" date="2021-06" db="EMBL/GenBank/DDBJ databases">
        <authorList>
            <person name="Hodson N. C."/>
            <person name="Mongue J. A."/>
            <person name="Jaron S. K."/>
        </authorList>
    </citation>
    <scope>NUCLEOTIDE SEQUENCE</scope>
</reference>
<keyword evidence="2" id="KW-1185">Reference proteome</keyword>
<name>A0A8J2NPF1_9HEXA</name>
<feature type="non-terminal residue" evidence="1">
    <location>
        <position position="44"/>
    </location>
</feature>
<protein>
    <submittedName>
        <fullName evidence="1">Uncharacterized protein</fullName>
    </submittedName>
</protein>
<accession>A0A8J2NPF1</accession>
<dbReference type="EMBL" id="CAJVCH010073458">
    <property type="protein sequence ID" value="CAG7720751.1"/>
    <property type="molecule type" value="Genomic_DNA"/>
</dbReference>
<evidence type="ECO:0000313" key="1">
    <source>
        <dbReference type="EMBL" id="CAG7720751.1"/>
    </source>
</evidence>
<dbReference type="AlphaFoldDB" id="A0A8J2NPF1"/>
<comment type="caution">
    <text evidence="1">The sequence shown here is derived from an EMBL/GenBank/DDBJ whole genome shotgun (WGS) entry which is preliminary data.</text>
</comment>
<sequence length="44" mass="4965">LDCTNNRGLFVALPDTPNTLQVHCYFMTETPHLEGIMVSSIHFT</sequence>
<feature type="non-terminal residue" evidence="1">
    <location>
        <position position="1"/>
    </location>
</feature>
<organism evidence="1 2">
    <name type="scientific">Allacma fusca</name>
    <dbReference type="NCBI Taxonomy" id="39272"/>
    <lineage>
        <taxon>Eukaryota</taxon>
        <taxon>Metazoa</taxon>
        <taxon>Ecdysozoa</taxon>
        <taxon>Arthropoda</taxon>
        <taxon>Hexapoda</taxon>
        <taxon>Collembola</taxon>
        <taxon>Symphypleona</taxon>
        <taxon>Sminthuridae</taxon>
        <taxon>Allacma</taxon>
    </lineage>
</organism>
<proteinExistence type="predicted"/>
<evidence type="ECO:0000313" key="2">
    <source>
        <dbReference type="Proteomes" id="UP000708208"/>
    </source>
</evidence>
<dbReference type="Proteomes" id="UP000708208">
    <property type="component" value="Unassembled WGS sequence"/>
</dbReference>